<reference evidence="4 5" key="1">
    <citation type="submission" date="2021-08" db="EMBL/GenBank/DDBJ databases">
        <authorList>
            <person name="Peeters C."/>
        </authorList>
    </citation>
    <scope>NUCLEOTIDE SEQUENCE [LARGE SCALE GENOMIC DNA]</scope>
    <source>
        <strain evidence="4 5">LMG 21510</strain>
    </source>
</reference>
<dbReference type="SUPFAM" id="SSF88946">
    <property type="entry name" value="Sigma2 domain of RNA polymerase sigma factors"/>
    <property type="match status" value="1"/>
</dbReference>
<dbReference type="InterPro" id="IPR007627">
    <property type="entry name" value="RNA_pol_sigma70_r2"/>
</dbReference>
<dbReference type="Gene3D" id="1.10.10.10">
    <property type="entry name" value="Winged helix-like DNA-binding domain superfamily/Winged helix DNA-binding domain"/>
    <property type="match status" value="1"/>
</dbReference>
<dbReference type="Pfam" id="PF08281">
    <property type="entry name" value="Sigma70_r4_2"/>
    <property type="match status" value="1"/>
</dbReference>
<dbReference type="InterPro" id="IPR013249">
    <property type="entry name" value="RNA_pol_sigma70_r4_t2"/>
</dbReference>
<dbReference type="InterPro" id="IPR032710">
    <property type="entry name" value="NTF2-like_dom_sf"/>
</dbReference>
<dbReference type="PANTHER" id="PTHR30173:SF36">
    <property type="entry name" value="ECF RNA POLYMERASE SIGMA FACTOR SIGJ"/>
    <property type="match status" value="1"/>
</dbReference>
<dbReference type="Gene3D" id="1.10.1740.10">
    <property type="match status" value="1"/>
</dbReference>
<evidence type="ECO:0000259" key="3">
    <source>
        <dbReference type="Pfam" id="PF08281"/>
    </source>
</evidence>
<organism evidence="4 5">
    <name type="scientific">Cupriavidus respiraculi</name>
    <dbReference type="NCBI Taxonomy" id="195930"/>
    <lineage>
        <taxon>Bacteria</taxon>
        <taxon>Pseudomonadati</taxon>
        <taxon>Pseudomonadota</taxon>
        <taxon>Betaproteobacteria</taxon>
        <taxon>Burkholderiales</taxon>
        <taxon>Burkholderiaceae</taxon>
        <taxon>Cupriavidus</taxon>
    </lineage>
</organism>
<evidence type="ECO:0000313" key="4">
    <source>
        <dbReference type="EMBL" id="CAG9168262.1"/>
    </source>
</evidence>
<keyword evidence="5" id="KW-1185">Reference proteome</keyword>
<evidence type="ECO:0000256" key="1">
    <source>
        <dbReference type="ARBA" id="ARBA00011344"/>
    </source>
</evidence>
<proteinExistence type="predicted"/>
<dbReference type="InterPro" id="IPR013324">
    <property type="entry name" value="RNA_pol_sigma_r3/r4-like"/>
</dbReference>
<dbReference type="SUPFAM" id="SSF54427">
    <property type="entry name" value="NTF2-like"/>
    <property type="match status" value="1"/>
</dbReference>
<feature type="domain" description="RNA polymerase sigma factor 70 region 4 type 2" evidence="3">
    <location>
        <begin position="113"/>
        <end position="163"/>
    </location>
</feature>
<accession>A0ABM8WM44</accession>
<dbReference type="PANTHER" id="PTHR30173">
    <property type="entry name" value="SIGMA 19 FACTOR"/>
    <property type="match status" value="1"/>
</dbReference>
<dbReference type="NCBIfam" id="NF007214">
    <property type="entry name" value="PRK09636.1"/>
    <property type="match status" value="1"/>
</dbReference>
<dbReference type="Proteomes" id="UP000721236">
    <property type="component" value="Unassembled WGS sequence"/>
</dbReference>
<dbReference type="NCBIfam" id="TIGR02937">
    <property type="entry name" value="sigma70-ECF"/>
    <property type="match status" value="1"/>
</dbReference>
<dbReference type="InterPro" id="IPR036388">
    <property type="entry name" value="WH-like_DNA-bd_sf"/>
</dbReference>
<gene>
    <name evidence="4" type="primary">sigJ</name>
    <name evidence="4" type="ORF">LMG21510_01014</name>
</gene>
<dbReference type="NCBIfam" id="TIGR02957">
    <property type="entry name" value="SigX4"/>
    <property type="match status" value="1"/>
</dbReference>
<feature type="domain" description="RNA polymerase sigma-70 region 2" evidence="2">
    <location>
        <begin position="13"/>
        <end position="77"/>
    </location>
</feature>
<protein>
    <submittedName>
        <fullName evidence="4">ECF RNA polymerase sigma factor SigJ</fullName>
    </submittedName>
</protein>
<dbReference type="InterPro" id="IPR014303">
    <property type="entry name" value="RNA_pol_sigma-70_ECF"/>
</dbReference>
<sequence>MENAQDHHDPTLMFERLRPRLQAIAYRMLGSAAEAEEIVQDAWLRWHEADRTAICNAEAWLVAVATRLSIDRLRAAKVQREHYEGIWLPEPLLCESPPTPEDVVEHVDNISVAFLLVLERLAPEARAAFLLREVFDADYGEIAATLGKSEAACRQLVHRAKAQVRSGGARYAISADTHRRLLTRFAQALSAGDFSSINAMLAEDAVLLGDGGGKVPSFPQPLLGGRRIAQLFFATRLRFGAAVRVELAALNGRLGVLRFIDGQLESAQSFETDGERILRIQVQRNPDKLARIAAARLDGPPISPH</sequence>
<dbReference type="InterPro" id="IPR014284">
    <property type="entry name" value="RNA_pol_sigma-70_dom"/>
</dbReference>
<evidence type="ECO:0000259" key="2">
    <source>
        <dbReference type="Pfam" id="PF04542"/>
    </source>
</evidence>
<dbReference type="InterPro" id="IPR052704">
    <property type="entry name" value="ECF_Sigma-70_Domain"/>
</dbReference>
<comment type="caution">
    <text evidence="4">The sequence shown here is derived from an EMBL/GenBank/DDBJ whole genome shotgun (WGS) entry which is preliminary data.</text>
</comment>
<evidence type="ECO:0000313" key="5">
    <source>
        <dbReference type="Proteomes" id="UP000721236"/>
    </source>
</evidence>
<dbReference type="RefSeq" id="WP_224040071.1">
    <property type="nucleotide sequence ID" value="NZ_CAJZAH010000001.1"/>
</dbReference>
<dbReference type="InterPro" id="IPR013325">
    <property type="entry name" value="RNA_pol_sigma_r2"/>
</dbReference>
<name>A0ABM8WM44_9BURK</name>
<dbReference type="Pfam" id="PF04542">
    <property type="entry name" value="Sigma70_r2"/>
    <property type="match status" value="1"/>
</dbReference>
<dbReference type="EMBL" id="CAJZAH010000001">
    <property type="protein sequence ID" value="CAG9168262.1"/>
    <property type="molecule type" value="Genomic_DNA"/>
</dbReference>
<comment type="subunit">
    <text evidence="1">Interacts transiently with the RNA polymerase catalytic core formed by RpoA, RpoB, RpoC and RpoZ (2 alpha, 1 beta, 1 beta' and 1 omega subunit) to form the RNA polymerase holoenzyme that can initiate transcription.</text>
</comment>
<dbReference type="SUPFAM" id="SSF88659">
    <property type="entry name" value="Sigma3 and sigma4 domains of RNA polymerase sigma factors"/>
    <property type="match status" value="1"/>
</dbReference>